<evidence type="ECO:0000313" key="1">
    <source>
        <dbReference type="EMBL" id="KXK60656.1"/>
    </source>
</evidence>
<dbReference type="PANTHER" id="PTHR34817:SF1">
    <property type="entry name" value="NUCLEOTIDYLTRANSFERASE"/>
    <property type="match status" value="1"/>
</dbReference>
<dbReference type="PANTHER" id="PTHR34817">
    <property type="entry name" value="NUCLEOTIDYLTRANSFERASE"/>
    <property type="match status" value="1"/>
</dbReference>
<dbReference type="RefSeq" id="WP_067367425.1">
    <property type="nucleotide sequence ID" value="NZ_JBIUBN010000014.1"/>
</dbReference>
<keyword evidence="2" id="KW-1185">Reference proteome</keyword>
<keyword evidence="1" id="KW-0808">Transferase</keyword>
<dbReference type="Proteomes" id="UP000070620">
    <property type="component" value="Unassembled WGS sequence"/>
</dbReference>
<protein>
    <submittedName>
        <fullName evidence="1">Nucleotidyltransferase</fullName>
    </submittedName>
</protein>
<gene>
    <name evidence="1" type="ORF">AWW66_17735</name>
</gene>
<dbReference type="Pfam" id="PF10127">
    <property type="entry name" value="RlaP"/>
    <property type="match status" value="1"/>
</dbReference>
<reference evidence="1 2" key="1">
    <citation type="submission" date="2016-01" db="EMBL/GenBank/DDBJ databases">
        <title>Whole genome sequence and analysis of Micromonospora rosaria DSM 803, which can produce antibacterial substance rosamicin.</title>
        <authorList>
            <person name="Yang H."/>
            <person name="He X."/>
            <person name="Zhu D."/>
        </authorList>
    </citation>
    <scope>NUCLEOTIDE SEQUENCE [LARGE SCALE GENOMIC DNA]</scope>
    <source>
        <strain evidence="1 2">DSM 803</strain>
    </source>
</reference>
<organism evidence="1 2">
    <name type="scientific">Micromonospora rosaria</name>
    <dbReference type="NCBI Taxonomy" id="47874"/>
    <lineage>
        <taxon>Bacteria</taxon>
        <taxon>Bacillati</taxon>
        <taxon>Actinomycetota</taxon>
        <taxon>Actinomycetes</taxon>
        <taxon>Micromonosporales</taxon>
        <taxon>Micromonosporaceae</taxon>
        <taxon>Micromonospora</taxon>
    </lineage>
</organism>
<comment type="caution">
    <text evidence="1">The sequence shown here is derived from an EMBL/GenBank/DDBJ whole genome shotgun (WGS) entry which is preliminary data.</text>
</comment>
<name>A0A136PR13_9ACTN</name>
<sequence length="229" mass="24929">MVPNLLLCGIVGSTAYGLAGTDSDVDRLGVYAAPTVAFHGLTPPTGREASIVRHDPDVTYHEAAKAATLLLAGNPTVTEILWLPDDLYEVRTPLGAEMIDIRAAFLSANRVRDAYFGYATAQLKRLLTTGQFQSKMRRRQAKHGRHLLRLLDQGFALYATGTLPIRVADPQRYLDFGEAVAADPEAARPALAAAEARFDAVTSPLPAEPDRATVEAWLHRVRRAFLEPA</sequence>
<dbReference type="GO" id="GO:0016740">
    <property type="term" value="F:transferase activity"/>
    <property type="evidence" value="ECO:0007669"/>
    <property type="project" value="UniProtKB-KW"/>
</dbReference>
<proteinExistence type="predicted"/>
<dbReference type="OrthoDB" id="243791at2"/>
<evidence type="ECO:0000313" key="2">
    <source>
        <dbReference type="Proteomes" id="UP000070620"/>
    </source>
</evidence>
<dbReference type="EMBL" id="LRQV01000063">
    <property type="protein sequence ID" value="KXK60656.1"/>
    <property type="molecule type" value="Genomic_DNA"/>
</dbReference>
<accession>A0A136PR13</accession>
<dbReference type="AlphaFoldDB" id="A0A136PR13"/>
<dbReference type="InterPro" id="IPR018775">
    <property type="entry name" value="RlaP"/>
</dbReference>